<dbReference type="EMBL" id="JASCZI010121722">
    <property type="protein sequence ID" value="MED6162748.1"/>
    <property type="molecule type" value="Genomic_DNA"/>
</dbReference>
<evidence type="ECO:0000313" key="1">
    <source>
        <dbReference type="EMBL" id="MED6162748.1"/>
    </source>
</evidence>
<gene>
    <name evidence="1" type="ORF">PIB30_073504</name>
</gene>
<sequence length="183" mass="20011">MLEDQLDIDMGNVNHVQNLGMVKVVHLLDTGMVFGLVHVVKMADLDSTNEVLVSLMVQKVVHMIGNGKTNQDIENVVVCVLEVGMVGQKVGNVGKVSCKVHRVVDIGLGKVVVIHIHSKHFHANLAYMSQIMALVLGKNVGHNRLSDAAQMSKVPPIVNSSLHSLGRDLLKQVLFLHSKKIQH</sequence>
<accession>A0ABU6US50</accession>
<name>A0ABU6US50_9FABA</name>
<comment type="caution">
    <text evidence="1">The sequence shown here is derived from an EMBL/GenBank/DDBJ whole genome shotgun (WGS) entry which is preliminary data.</text>
</comment>
<proteinExistence type="predicted"/>
<protein>
    <submittedName>
        <fullName evidence="1">Uncharacterized protein</fullName>
    </submittedName>
</protein>
<dbReference type="Proteomes" id="UP001341840">
    <property type="component" value="Unassembled WGS sequence"/>
</dbReference>
<evidence type="ECO:0000313" key="2">
    <source>
        <dbReference type="Proteomes" id="UP001341840"/>
    </source>
</evidence>
<keyword evidence="2" id="KW-1185">Reference proteome</keyword>
<organism evidence="1 2">
    <name type="scientific">Stylosanthes scabra</name>
    <dbReference type="NCBI Taxonomy" id="79078"/>
    <lineage>
        <taxon>Eukaryota</taxon>
        <taxon>Viridiplantae</taxon>
        <taxon>Streptophyta</taxon>
        <taxon>Embryophyta</taxon>
        <taxon>Tracheophyta</taxon>
        <taxon>Spermatophyta</taxon>
        <taxon>Magnoliopsida</taxon>
        <taxon>eudicotyledons</taxon>
        <taxon>Gunneridae</taxon>
        <taxon>Pentapetalae</taxon>
        <taxon>rosids</taxon>
        <taxon>fabids</taxon>
        <taxon>Fabales</taxon>
        <taxon>Fabaceae</taxon>
        <taxon>Papilionoideae</taxon>
        <taxon>50 kb inversion clade</taxon>
        <taxon>dalbergioids sensu lato</taxon>
        <taxon>Dalbergieae</taxon>
        <taxon>Pterocarpus clade</taxon>
        <taxon>Stylosanthes</taxon>
    </lineage>
</organism>
<reference evidence="1 2" key="1">
    <citation type="journal article" date="2023" name="Plants (Basel)">
        <title>Bridging the Gap: Combining Genomics and Transcriptomics Approaches to Understand Stylosanthes scabra, an Orphan Legume from the Brazilian Caatinga.</title>
        <authorList>
            <person name="Ferreira-Neto J.R.C."/>
            <person name="da Silva M.D."/>
            <person name="Binneck E."/>
            <person name="de Melo N.F."/>
            <person name="da Silva R.H."/>
            <person name="de Melo A.L.T.M."/>
            <person name="Pandolfi V."/>
            <person name="Bustamante F.O."/>
            <person name="Brasileiro-Vidal A.C."/>
            <person name="Benko-Iseppon A.M."/>
        </authorList>
    </citation>
    <scope>NUCLEOTIDE SEQUENCE [LARGE SCALE GENOMIC DNA]</scope>
    <source>
        <tissue evidence="1">Leaves</tissue>
    </source>
</reference>